<dbReference type="Proteomes" id="UP001303115">
    <property type="component" value="Unassembled WGS sequence"/>
</dbReference>
<evidence type="ECO:0000256" key="1">
    <source>
        <dbReference type="SAM" id="MobiDB-lite"/>
    </source>
</evidence>
<organism evidence="2 3">
    <name type="scientific">Parachaetomium inaequale</name>
    <dbReference type="NCBI Taxonomy" id="2588326"/>
    <lineage>
        <taxon>Eukaryota</taxon>
        <taxon>Fungi</taxon>
        <taxon>Dikarya</taxon>
        <taxon>Ascomycota</taxon>
        <taxon>Pezizomycotina</taxon>
        <taxon>Sordariomycetes</taxon>
        <taxon>Sordariomycetidae</taxon>
        <taxon>Sordariales</taxon>
        <taxon>Chaetomiaceae</taxon>
        <taxon>Parachaetomium</taxon>
    </lineage>
</organism>
<reference evidence="3" key="1">
    <citation type="journal article" date="2023" name="Mol. Phylogenet. Evol.">
        <title>Genome-scale phylogeny and comparative genomics of the fungal order Sordariales.</title>
        <authorList>
            <person name="Hensen N."/>
            <person name="Bonometti L."/>
            <person name="Westerberg I."/>
            <person name="Brannstrom I.O."/>
            <person name="Guillou S."/>
            <person name="Cros-Aarteil S."/>
            <person name="Calhoun S."/>
            <person name="Haridas S."/>
            <person name="Kuo A."/>
            <person name="Mondo S."/>
            <person name="Pangilinan J."/>
            <person name="Riley R."/>
            <person name="LaButti K."/>
            <person name="Andreopoulos B."/>
            <person name="Lipzen A."/>
            <person name="Chen C."/>
            <person name="Yan M."/>
            <person name="Daum C."/>
            <person name="Ng V."/>
            <person name="Clum A."/>
            <person name="Steindorff A."/>
            <person name="Ohm R.A."/>
            <person name="Martin F."/>
            <person name="Silar P."/>
            <person name="Natvig D.O."/>
            <person name="Lalanne C."/>
            <person name="Gautier V."/>
            <person name="Ament-Velasquez S.L."/>
            <person name="Kruys A."/>
            <person name="Hutchinson M.I."/>
            <person name="Powell A.J."/>
            <person name="Barry K."/>
            <person name="Miller A.N."/>
            <person name="Grigoriev I.V."/>
            <person name="Debuchy R."/>
            <person name="Gladieux P."/>
            <person name="Hiltunen Thoren M."/>
            <person name="Johannesson H."/>
        </authorList>
    </citation>
    <scope>NUCLEOTIDE SEQUENCE [LARGE SCALE GENOMIC DNA]</scope>
    <source>
        <strain evidence="3">CBS 284.82</strain>
    </source>
</reference>
<keyword evidence="3" id="KW-1185">Reference proteome</keyword>
<dbReference type="EMBL" id="MU854421">
    <property type="protein sequence ID" value="KAK4038698.1"/>
    <property type="molecule type" value="Genomic_DNA"/>
</dbReference>
<evidence type="ECO:0000313" key="3">
    <source>
        <dbReference type="Proteomes" id="UP001303115"/>
    </source>
</evidence>
<accession>A0AAN6PEQ7</accession>
<proteinExistence type="predicted"/>
<protein>
    <submittedName>
        <fullName evidence="2">Uncharacterized protein</fullName>
    </submittedName>
</protein>
<gene>
    <name evidence="2" type="ORF">C8A01DRAFT_37339</name>
</gene>
<evidence type="ECO:0000313" key="2">
    <source>
        <dbReference type="EMBL" id="KAK4038698.1"/>
    </source>
</evidence>
<dbReference type="AlphaFoldDB" id="A0AAN6PEQ7"/>
<sequence length="167" mass="18253">METSSTAAANEASPARTTADTGLEEQHYQIVFSTTPSSLRPTPTQVIFSTTSSSVLHHHQNKVWLDQDKHGQAVEVEDTYDGTYGGVVRSIVQLQYVRPSLTMDFIHRAEKRITGGSRVDLGKFGQFPGLLLSEQGREYVSADYAMSRPSIRSGNLGALVGFGFVSE</sequence>
<name>A0AAN6PEQ7_9PEZI</name>
<feature type="compositionally biased region" description="Low complexity" evidence="1">
    <location>
        <begin position="1"/>
        <end position="19"/>
    </location>
</feature>
<comment type="caution">
    <text evidence="2">The sequence shown here is derived from an EMBL/GenBank/DDBJ whole genome shotgun (WGS) entry which is preliminary data.</text>
</comment>
<feature type="region of interest" description="Disordered" evidence="1">
    <location>
        <begin position="1"/>
        <end position="23"/>
    </location>
</feature>